<dbReference type="PANTHER" id="PTHR30005:SF0">
    <property type="entry name" value="RETROGRADE REGULATION PROTEIN 2"/>
    <property type="match status" value="1"/>
</dbReference>
<dbReference type="Gene3D" id="3.30.420.150">
    <property type="entry name" value="Exopolyphosphatase. Domain 2"/>
    <property type="match status" value="1"/>
</dbReference>
<accession>A0A9P9D0C6</accession>
<dbReference type="OrthoDB" id="2014654at2759"/>
<dbReference type="InterPro" id="IPR003695">
    <property type="entry name" value="Ppx_GppA_N"/>
</dbReference>
<dbReference type="InterPro" id="IPR050273">
    <property type="entry name" value="GppA/Ppx_hydrolase"/>
</dbReference>
<dbReference type="EMBL" id="JAGMWT010000029">
    <property type="protein sequence ID" value="KAH7110129.1"/>
    <property type="molecule type" value="Genomic_DNA"/>
</dbReference>
<keyword evidence="4" id="KW-1185">Reference proteome</keyword>
<dbReference type="SUPFAM" id="SSF53067">
    <property type="entry name" value="Actin-like ATPase domain"/>
    <property type="match status" value="2"/>
</dbReference>
<sequence>MGGGSIFPRHTAELDPVGEDTCRRSQHAPQYLRAVVDMGSNGIRFSITDLSPPTTRILPTLHVHRLDISLYDAQFDDKTGARIPIPESVIKDIIAGLLRFQIICADFGVPSYYIRIIATEATRTAINSADFLKEIRKKTGLSAELLPKEDEGKIGAFGIASSFSEVEGILMDLGGGSTQITWLKAHKGVIEMSPKGSYSFPYGAAALSKKLEELTKGKSPDEARKAKEIFRQEMKSKFLNAYMGLEIPKDMSERAKRQGGFNLYLSGGGFRGWGYLLLYQNQTGEHYYPISIINGFTAPSSEFADTGKLEEVARTAHKIFRISDRRRKQVPAVAFLVNVLANALPHSIKEAHFCQGGVREGVLFQALSPSIRMQNPLTVATSPYAKDSATGIAGLLLNAIPSSTVNSSHHFPTSIGVDTIEALANILYVHSVMSKESSSSAALYSTSTGLLSSAHGVSHVRRALLALMLEESYQGELPPREAGFKSRLREILEAREVWWTCYIGKVALLLRQLYPAGFIDEAKPRVQLCARWFTSIKGRRVSDGIKLVFLIQKKKHDPMKLKKTIQDHVSVIEKIGHRKKWIGGRKGWGLRVEVLVEEGDIYE</sequence>
<evidence type="ECO:0000259" key="2">
    <source>
        <dbReference type="Pfam" id="PF23566"/>
    </source>
</evidence>
<organism evidence="3 4">
    <name type="scientific">Dendryphion nanum</name>
    <dbReference type="NCBI Taxonomy" id="256645"/>
    <lineage>
        <taxon>Eukaryota</taxon>
        <taxon>Fungi</taxon>
        <taxon>Dikarya</taxon>
        <taxon>Ascomycota</taxon>
        <taxon>Pezizomycotina</taxon>
        <taxon>Dothideomycetes</taxon>
        <taxon>Pleosporomycetidae</taxon>
        <taxon>Pleosporales</taxon>
        <taxon>Torulaceae</taxon>
        <taxon>Dendryphion</taxon>
    </lineage>
</organism>
<dbReference type="AlphaFoldDB" id="A0A9P9D0C6"/>
<reference evidence="3" key="1">
    <citation type="journal article" date="2021" name="Nat. Commun.">
        <title>Genetic determinants of endophytism in the Arabidopsis root mycobiome.</title>
        <authorList>
            <person name="Mesny F."/>
            <person name="Miyauchi S."/>
            <person name="Thiergart T."/>
            <person name="Pickel B."/>
            <person name="Atanasova L."/>
            <person name="Karlsson M."/>
            <person name="Huettel B."/>
            <person name="Barry K.W."/>
            <person name="Haridas S."/>
            <person name="Chen C."/>
            <person name="Bauer D."/>
            <person name="Andreopoulos W."/>
            <person name="Pangilinan J."/>
            <person name="LaButti K."/>
            <person name="Riley R."/>
            <person name="Lipzen A."/>
            <person name="Clum A."/>
            <person name="Drula E."/>
            <person name="Henrissat B."/>
            <person name="Kohler A."/>
            <person name="Grigoriev I.V."/>
            <person name="Martin F.M."/>
            <person name="Hacquard S."/>
        </authorList>
    </citation>
    <scope>NUCLEOTIDE SEQUENCE</scope>
    <source>
        <strain evidence="3">MPI-CAGE-CH-0243</strain>
    </source>
</reference>
<evidence type="ECO:0000259" key="1">
    <source>
        <dbReference type="Pfam" id="PF02541"/>
    </source>
</evidence>
<feature type="domain" description="RTG2 C-terminal" evidence="2">
    <location>
        <begin position="375"/>
        <end position="598"/>
    </location>
</feature>
<dbReference type="Pfam" id="PF23566">
    <property type="entry name" value="RTG2_C"/>
    <property type="match status" value="1"/>
</dbReference>
<name>A0A9P9D0C6_9PLEO</name>
<dbReference type="PANTHER" id="PTHR30005">
    <property type="entry name" value="EXOPOLYPHOSPHATASE"/>
    <property type="match status" value="1"/>
</dbReference>
<feature type="domain" description="Ppx/GppA phosphatase N-terminal" evidence="1">
    <location>
        <begin position="64"/>
        <end position="367"/>
    </location>
</feature>
<evidence type="ECO:0000313" key="4">
    <source>
        <dbReference type="Proteomes" id="UP000700596"/>
    </source>
</evidence>
<gene>
    <name evidence="3" type="ORF">B0J11DRAFT_599700</name>
</gene>
<evidence type="ECO:0000313" key="3">
    <source>
        <dbReference type="EMBL" id="KAH7110129.1"/>
    </source>
</evidence>
<dbReference type="InterPro" id="IPR043129">
    <property type="entry name" value="ATPase_NBD"/>
</dbReference>
<comment type="caution">
    <text evidence="3">The sequence shown here is derived from an EMBL/GenBank/DDBJ whole genome shotgun (WGS) entry which is preliminary data.</text>
</comment>
<dbReference type="Pfam" id="PF02541">
    <property type="entry name" value="Ppx-GppA"/>
    <property type="match status" value="1"/>
</dbReference>
<protein>
    <submittedName>
        <fullName evidence="3">Sensor of mitochondrial dysfunction Rtg2</fullName>
    </submittedName>
</protein>
<dbReference type="GO" id="GO:0006357">
    <property type="term" value="P:regulation of transcription by RNA polymerase II"/>
    <property type="evidence" value="ECO:0007669"/>
    <property type="project" value="TreeGrafter"/>
</dbReference>
<dbReference type="InterPro" id="IPR057512">
    <property type="entry name" value="RTG2_C"/>
</dbReference>
<dbReference type="Gene3D" id="3.30.420.40">
    <property type="match status" value="1"/>
</dbReference>
<dbReference type="FunFam" id="3.30.420.40:FF:000191">
    <property type="entry name" value="Retrograde regulation protein 2"/>
    <property type="match status" value="1"/>
</dbReference>
<dbReference type="Proteomes" id="UP000700596">
    <property type="component" value="Unassembled WGS sequence"/>
</dbReference>
<proteinExistence type="predicted"/>